<comment type="caution">
    <text evidence="1">The sequence shown here is derived from an EMBL/GenBank/DDBJ whole genome shotgun (WGS) entry which is preliminary data.</text>
</comment>
<dbReference type="Proteomes" id="UP000076858">
    <property type="component" value="Unassembled WGS sequence"/>
</dbReference>
<name>A0A0P5DRS1_9CRUS</name>
<accession>A0A0P5DRS1</accession>
<dbReference type="EMBL" id="LRGB01002875">
    <property type="protein sequence ID" value="KZS05666.1"/>
    <property type="molecule type" value="Genomic_DNA"/>
</dbReference>
<proteinExistence type="predicted"/>
<gene>
    <name evidence="1" type="ORF">APZ42_031080</name>
</gene>
<dbReference type="OrthoDB" id="6340525at2759"/>
<reference evidence="1 2" key="1">
    <citation type="submission" date="2016-03" db="EMBL/GenBank/DDBJ databases">
        <title>EvidentialGene: Evidence-directed Construction of Genes on Genomes.</title>
        <authorList>
            <person name="Gilbert D.G."/>
            <person name="Choi J.-H."/>
            <person name="Mockaitis K."/>
            <person name="Colbourne J."/>
            <person name="Pfrender M."/>
        </authorList>
    </citation>
    <scope>NUCLEOTIDE SEQUENCE [LARGE SCALE GENOMIC DNA]</scope>
    <source>
        <strain evidence="1 2">Xinb3</strain>
        <tissue evidence="1">Complete organism</tissue>
    </source>
</reference>
<organism evidence="1 2">
    <name type="scientific">Daphnia magna</name>
    <dbReference type="NCBI Taxonomy" id="35525"/>
    <lineage>
        <taxon>Eukaryota</taxon>
        <taxon>Metazoa</taxon>
        <taxon>Ecdysozoa</taxon>
        <taxon>Arthropoda</taxon>
        <taxon>Crustacea</taxon>
        <taxon>Branchiopoda</taxon>
        <taxon>Diplostraca</taxon>
        <taxon>Cladocera</taxon>
        <taxon>Anomopoda</taxon>
        <taxon>Daphniidae</taxon>
        <taxon>Daphnia</taxon>
    </lineage>
</organism>
<protein>
    <submittedName>
        <fullName evidence="1">Uncharacterized protein</fullName>
    </submittedName>
</protein>
<evidence type="ECO:0000313" key="1">
    <source>
        <dbReference type="EMBL" id="KZS05666.1"/>
    </source>
</evidence>
<dbReference type="AlphaFoldDB" id="A0A0P5DRS1"/>
<keyword evidence="2" id="KW-1185">Reference proteome</keyword>
<evidence type="ECO:0000313" key="2">
    <source>
        <dbReference type="Proteomes" id="UP000076858"/>
    </source>
</evidence>
<sequence length="301" mass="33759">MAGRFPDSIRGKHRVTPLMTSSFSRLGESSLNRTADSGYQSSIASSSRSFTPLSDVSDSSRLYCSTPLTEDSILSHQISNSTVLLETPVQPVLPNRTYFSEDRIPSTRASLPVNVDAIDYPSDVLSCLIRSHSIPAIQRVFRCLADEDLMRLCQVSDDYCRAVCECPPALKRLSKFLIVSHQNGENRTTSSHNNIENRPHRGILRPIQNVMVVGLPSGTVWTVPSPLEAIDMSRVPHQFRTLVCLTKTLSEHHCVIYCRACRCLVAVRSNQQKTEECTNCNRFRRTKNSRLVTKTKASLFR</sequence>